<feature type="domain" description="Protein kinase" evidence="9">
    <location>
        <begin position="15"/>
        <end position="275"/>
    </location>
</feature>
<sequence length="539" mass="56899">MQGVGLAVGEVFAGYRIERVLGRGGMGTVYLAGHPRLPRLIALKLLDRGLYADEEARRRFEREADVVARLDHPNIVSVLDRGADEGVLWISMQYVDGGDAAAFRGRPMDPARAAGIVAQTAAALDYAHDRGVLHRDVKPANILLSAAHGGGDRVLLSDFGIARMLEDTHQLTRTGELHATLAYAAPEQLSGGPVDHRADQYALGCTLFALLTGQPPFTGTNPGAVVAAHLTQPPPRAGSLVPGLPSAVDEAIARAMDKDPARRFASCGAFADAVARAMTGRATSPCPADLGRAVDDSVSSAPLTPPRTPLWTETAVDSAPRAASATDPRSAVAHGWGGGPAAFAATPARAAGRKVSSGWRTFSVLLLVSALVLGLGAVAAVGVYWKFVRPNRPQPQAWGAQHSIAIAFPQLIPASPDGTGWRGARCHGAATVVTAPGDPLPLRQIVCTDPDGVTAWYTEYEGFREVQAYLAAHATSTGEREFSRPGGLQVFRPTDPAAPFTLATHGWVSPFTSSILVEVAWPGHTFDEVRDSWWAEAPF</sequence>
<dbReference type="PANTHER" id="PTHR43289:SF6">
    <property type="entry name" value="SERINE_THREONINE-PROTEIN KINASE NEKL-3"/>
    <property type="match status" value="1"/>
</dbReference>
<organism evidence="10 11">
    <name type="scientific">Nocardia xishanensis</name>
    <dbReference type="NCBI Taxonomy" id="238964"/>
    <lineage>
        <taxon>Bacteria</taxon>
        <taxon>Bacillati</taxon>
        <taxon>Actinomycetota</taxon>
        <taxon>Actinomycetes</taxon>
        <taxon>Mycobacteriales</taxon>
        <taxon>Nocardiaceae</taxon>
        <taxon>Nocardia</taxon>
    </lineage>
</organism>
<dbReference type="EMBL" id="JBIRYO010000002">
    <property type="protein sequence ID" value="MFI2472710.1"/>
    <property type="molecule type" value="Genomic_DNA"/>
</dbReference>
<dbReference type="RefSeq" id="WP_357401457.1">
    <property type="nucleotide sequence ID" value="NZ_JBEYCD010000002.1"/>
</dbReference>
<evidence type="ECO:0000256" key="4">
    <source>
        <dbReference type="ARBA" id="ARBA00022741"/>
    </source>
</evidence>
<evidence type="ECO:0000256" key="6">
    <source>
        <dbReference type="ARBA" id="ARBA00022840"/>
    </source>
</evidence>
<dbReference type="PROSITE" id="PS00107">
    <property type="entry name" value="PROTEIN_KINASE_ATP"/>
    <property type="match status" value="1"/>
</dbReference>
<dbReference type="Gene3D" id="1.10.510.10">
    <property type="entry name" value="Transferase(Phosphotransferase) domain 1"/>
    <property type="match status" value="1"/>
</dbReference>
<dbReference type="InterPro" id="IPR000719">
    <property type="entry name" value="Prot_kinase_dom"/>
</dbReference>
<proteinExistence type="predicted"/>
<keyword evidence="11" id="KW-1185">Reference proteome</keyword>
<keyword evidence="8" id="KW-0472">Membrane</keyword>
<evidence type="ECO:0000256" key="1">
    <source>
        <dbReference type="ARBA" id="ARBA00012513"/>
    </source>
</evidence>
<feature type="binding site" evidence="7">
    <location>
        <position position="44"/>
    </location>
    <ligand>
        <name>ATP</name>
        <dbReference type="ChEBI" id="CHEBI:30616"/>
    </ligand>
</feature>
<protein>
    <recommendedName>
        <fullName evidence="1">non-specific serine/threonine protein kinase</fullName>
        <ecNumber evidence="1">2.7.11.1</ecNumber>
    </recommendedName>
</protein>
<dbReference type="InterPro" id="IPR017441">
    <property type="entry name" value="Protein_kinase_ATP_BS"/>
</dbReference>
<dbReference type="GO" id="GO:0004674">
    <property type="term" value="F:protein serine/threonine kinase activity"/>
    <property type="evidence" value="ECO:0007669"/>
    <property type="project" value="UniProtKB-EC"/>
</dbReference>
<dbReference type="Proteomes" id="UP001611415">
    <property type="component" value="Unassembled WGS sequence"/>
</dbReference>
<keyword evidence="3 10" id="KW-0808">Transferase</keyword>
<keyword evidence="6 7" id="KW-0067">ATP-binding</keyword>
<dbReference type="SUPFAM" id="SSF56112">
    <property type="entry name" value="Protein kinase-like (PK-like)"/>
    <property type="match status" value="1"/>
</dbReference>
<feature type="transmembrane region" description="Helical" evidence="8">
    <location>
        <begin position="362"/>
        <end position="385"/>
    </location>
</feature>
<keyword evidence="5 10" id="KW-0418">Kinase</keyword>
<dbReference type="Pfam" id="PF00069">
    <property type="entry name" value="Pkinase"/>
    <property type="match status" value="1"/>
</dbReference>
<accession>A0ABW7WV51</accession>
<dbReference type="InterPro" id="IPR008271">
    <property type="entry name" value="Ser/Thr_kinase_AS"/>
</dbReference>
<gene>
    <name evidence="10" type="ORF">ACH49W_04965</name>
</gene>
<dbReference type="PROSITE" id="PS50011">
    <property type="entry name" value="PROTEIN_KINASE_DOM"/>
    <property type="match status" value="1"/>
</dbReference>
<evidence type="ECO:0000313" key="11">
    <source>
        <dbReference type="Proteomes" id="UP001611415"/>
    </source>
</evidence>
<dbReference type="SMART" id="SM00220">
    <property type="entry name" value="S_TKc"/>
    <property type="match status" value="1"/>
</dbReference>
<evidence type="ECO:0000313" key="10">
    <source>
        <dbReference type="EMBL" id="MFI2472710.1"/>
    </source>
</evidence>
<dbReference type="CDD" id="cd14014">
    <property type="entry name" value="STKc_PknB_like"/>
    <property type="match status" value="1"/>
</dbReference>
<name>A0ABW7WV51_9NOCA</name>
<keyword evidence="4 7" id="KW-0547">Nucleotide-binding</keyword>
<evidence type="ECO:0000256" key="5">
    <source>
        <dbReference type="ARBA" id="ARBA00022777"/>
    </source>
</evidence>
<evidence type="ECO:0000256" key="7">
    <source>
        <dbReference type="PROSITE-ProRule" id="PRU10141"/>
    </source>
</evidence>
<dbReference type="InterPro" id="IPR011009">
    <property type="entry name" value="Kinase-like_dom_sf"/>
</dbReference>
<evidence type="ECO:0000256" key="3">
    <source>
        <dbReference type="ARBA" id="ARBA00022679"/>
    </source>
</evidence>
<evidence type="ECO:0000256" key="2">
    <source>
        <dbReference type="ARBA" id="ARBA00022527"/>
    </source>
</evidence>
<evidence type="ECO:0000259" key="9">
    <source>
        <dbReference type="PROSITE" id="PS50011"/>
    </source>
</evidence>
<keyword evidence="8" id="KW-0812">Transmembrane</keyword>
<dbReference type="PANTHER" id="PTHR43289">
    <property type="entry name" value="MITOGEN-ACTIVATED PROTEIN KINASE KINASE KINASE 20-RELATED"/>
    <property type="match status" value="1"/>
</dbReference>
<evidence type="ECO:0000256" key="8">
    <source>
        <dbReference type="SAM" id="Phobius"/>
    </source>
</evidence>
<reference evidence="10 11" key="1">
    <citation type="submission" date="2024-10" db="EMBL/GenBank/DDBJ databases">
        <title>The Natural Products Discovery Center: Release of the First 8490 Sequenced Strains for Exploring Actinobacteria Biosynthetic Diversity.</title>
        <authorList>
            <person name="Kalkreuter E."/>
            <person name="Kautsar S.A."/>
            <person name="Yang D."/>
            <person name="Bader C.D."/>
            <person name="Teijaro C.N."/>
            <person name="Fluegel L."/>
            <person name="Davis C.M."/>
            <person name="Simpson J.R."/>
            <person name="Lauterbach L."/>
            <person name="Steele A.D."/>
            <person name="Gui C."/>
            <person name="Meng S."/>
            <person name="Li G."/>
            <person name="Viehrig K."/>
            <person name="Ye F."/>
            <person name="Su P."/>
            <person name="Kiefer A.F."/>
            <person name="Nichols A."/>
            <person name="Cepeda A.J."/>
            <person name="Yan W."/>
            <person name="Fan B."/>
            <person name="Jiang Y."/>
            <person name="Adhikari A."/>
            <person name="Zheng C.-J."/>
            <person name="Schuster L."/>
            <person name="Cowan T.M."/>
            <person name="Smanski M.J."/>
            <person name="Chevrette M.G."/>
            <person name="De Carvalho L.P.S."/>
            <person name="Shen B."/>
        </authorList>
    </citation>
    <scope>NUCLEOTIDE SEQUENCE [LARGE SCALE GENOMIC DNA]</scope>
    <source>
        <strain evidence="10 11">NPDC019275</strain>
    </source>
</reference>
<keyword evidence="2" id="KW-0723">Serine/threonine-protein kinase</keyword>
<comment type="caution">
    <text evidence="10">The sequence shown here is derived from an EMBL/GenBank/DDBJ whole genome shotgun (WGS) entry which is preliminary data.</text>
</comment>
<keyword evidence="8" id="KW-1133">Transmembrane helix</keyword>
<dbReference type="EC" id="2.7.11.1" evidence="1"/>
<dbReference type="Gene3D" id="3.30.200.20">
    <property type="entry name" value="Phosphorylase Kinase, domain 1"/>
    <property type="match status" value="1"/>
</dbReference>
<dbReference type="PROSITE" id="PS00108">
    <property type="entry name" value="PROTEIN_KINASE_ST"/>
    <property type="match status" value="1"/>
</dbReference>